<evidence type="ECO:0000313" key="2">
    <source>
        <dbReference type="EMBL" id="OEU20159.1"/>
    </source>
</evidence>
<evidence type="ECO:0000313" key="3">
    <source>
        <dbReference type="Proteomes" id="UP000095751"/>
    </source>
</evidence>
<dbReference type="KEGG" id="fcy:FRACYDRAFT_236228"/>
<feature type="coiled-coil region" evidence="1">
    <location>
        <begin position="138"/>
        <end position="179"/>
    </location>
</feature>
<gene>
    <name evidence="2" type="ORF">FRACYDRAFT_236228</name>
</gene>
<proteinExistence type="predicted"/>
<accession>A0A1E7FPQ8</accession>
<reference evidence="2 3" key="1">
    <citation type="submission" date="2016-09" db="EMBL/GenBank/DDBJ databases">
        <title>Extensive genetic diversity and differential bi-allelic expression allows diatom success in the polar Southern Ocean.</title>
        <authorList>
            <consortium name="DOE Joint Genome Institute"/>
            <person name="Mock T."/>
            <person name="Otillar R.P."/>
            <person name="Strauss J."/>
            <person name="Dupont C."/>
            <person name="Frickenhaus S."/>
            <person name="Maumus F."/>
            <person name="Mcmullan M."/>
            <person name="Sanges R."/>
            <person name="Schmutz J."/>
            <person name="Toseland A."/>
            <person name="Valas R."/>
            <person name="Veluchamy A."/>
            <person name="Ward B.J."/>
            <person name="Allen A."/>
            <person name="Barry K."/>
            <person name="Falciatore A."/>
            <person name="Ferrante M."/>
            <person name="Fortunato A.E."/>
            <person name="Gloeckner G."/>
            <person name="Gruber A."/>
            <person name="Hipkin R."/>
            <person name="Janech M."/>
            <person name="Kroth P."/>
            <person name="Leese F."/>
            <person name="Lindquist E."/>
            <person name="Lyon B.R."/>
            <person name="Martin J."/>
            <person name="Mayer C."/>
            <person name="Parker M."/>
            <person name="Quesneville H."/>
            <person name="Raymond J."/>
            <person name="Uhlig C."/>
            <person name="Valentin K.U."/>
            <person name="Worden A.Z."/>
            <person name="Armbrust E.V."/>
            <person name="Bowler C."/>
            <person name="Green B."/>
            <person name="Moulton V."/>
            <person name="Van Oosterhout C."/>
            <person name="Grigoriev I."/>
        </authorList>
    </citation>
    <scope>NUCLEOTIDE SEQUENCE [LARGE SCALE GENOMIC DNA]</scope>
    <source>
        <strain evidence="2 3">CCMP1102</strain>
    </source>
</reference>
<sequence>MVSSVIVNWWCDFEFSSDDANIENYGYVGRAVQYFVGATLEDAVAQGAQTSTGKKWALSVSAVMVPTLGWEGHDAGDTSPKADTCVFSLMGTFTKITTEAAAELLGMDVADMTPATCSREYREAWNATNVQDPIDTSVTALEENVAELQADNKELMSEVSQLQADINELKSRMAATEGSLTASGNGGDPMSTSSSPFMACCEINHDCCHHHWTSCR</sequence>
<organism evidence="2 3">
    <name type="scientific">Fragilariopsis cylindrus CCMP1102</name>
    <dbReference type="NCBI Taxonomy" id="635003"/>
    <lineage>
        <taxon>Eukaryota</taxon>
        <taxon>Sar</taxon>
        <taxon>Stramenopiles</taxon>
        <taxon>Ochrophyta</taxon>
        <taxon>Bacillariophyta</taxon>
        <taxon>Bacillariophyceae</taxon>
        <taxon>Bacillariophycidae</taxon>
        <taxon>Bacillariales</taxon>
        <taxon>Bacillariaceae</taxon>
        <taxon>Fragilariopsis</taxon>
    </lineage>
</organism>
<keyword evidence="1" id="KW-0175">Coiled coil</keyword>
<name>A0A1E7FPQ8_9STRA</name>
<dbReference type="InParanoid" id="A0A1E7FPQ8"/>
<dbReference type="AlphaFoldDB" id="A0A1E7FPQ8"/>
<dbReference type="Gene3D" id="1.20.5.170">
    <property type="match status" value="1"/>
</dbReference>
<dbReference type="EMBL" id="KV784355">
    <property type="protein sequence ID" value="OEU20159.1"/>
    <property type="molecule type" value="Genomic_DNA"/>
</dbReference>
<dbReference type="Proteomes" id="UP000095751">
    <property type="component" value="Unassembled WGS sequence"/>
</dbReference>
<evidence type="ECO:0000256" key="1">
    <source>
        <dbReference type="SAM" id="Coils"/>
    </source>
</evidence>
<keyword evidence="3" id="KW-1185">Reference proteome</keyword>
<protein>
    <submittedName>
        <fullName evidence="2">Uncharacterized protein</fullName>
    </submittedName>
</protein>